<protein>
    <recommendedName>
        <fullName evidence="3">DUF222 domain-containing protein</fullName>
    </recommendedName>
</protein>
<organism evidence="1 2">
    <name type="scientific">Phytohabitans aurantiacus</name>
    <dbReference type="NCBI Taxonomy" id="3016789"/>
    <lineage>
        <taxon>Bacteria</taxon>
        <taxon>Bacillati</taxon>
        <taxon>Actinomycetota</taxon>
        <taxon>Actinomycetes</taxon>
        <taxon>Micromonosporales</taxon>
        <taxon>Micromonosporaceae</taxon>
    </lineage>
</organism>
<dbReference type="EMBL" id="BSDI01000034">
    <property type="protein sequence ID" value="GLI00682.1"/>
    <property type="molecule type" value="Genomic_DNA"/>
</dbReference>
<comment type="caution">
    <text evidence="1">The sequence shown here is derived from an EMBL/GenBank/DDBJ whole genome shotgun (WGS) entry which is preliminary data.</text>
</comment>
<dbReference type="Proteomes" id="UP001144280">
    <property type="component" value="Unassembled WGS sequence"/>
</dbReference>
<keyword evidence="2" id="KW-1185">Reference proteome</keyword>
<gene>
    <name evidence="1" type="ORF">Pa4123_59580</name>
</gene>
<accession>A0ABQ5R3B2</accession>
<evidence type="ECO:0000313" key="2">
    <source>
        <dbReference type="Proteomes" id="UP001144280"/>
    </source>
</evidence>
<evidence type="ECO:0008006" key="3">
    <source>
        <dbReference type="Google" id="ProtNLM"/>
    </source>
</evidence>
<sequence>MAAAAGTDYSPSVTVSNEEQALINKLMALLQVTEQWIERTYPTAQPGSAFAGDDAKIHPYEVSHQASQSMGVAVDHLHSMRMALTGTGDNVLRIHTYAPLSLTRVALENAALALWLSSPAQRPERILRRLRLEMANLKAVKSFFGRPNPQQDAEIQRRKDRVNELAFQAGVVTNAVLAANPTASEEDIKAATRTALTNKPTATEIVQDAGQIAQLIDGDNNLALMLWRVCSAVAHGDRWVLTAFDIEVIGPSTPGVSDVRITAPTDLLVAGVQVALAMYGAAYRVYDQRVTSHR</sequence>
<name>A0ABQ5R3B2_9ACTN</name>
<proteinExistence type="predicted"/>
<reference evidence="1" key="1">
    <citation type="submission" date="2022-12" db="EMBL/GenBank/DDBJ databases">
        <title>New Phytohabitans aurantiacus sp. RD004123 nov., an actinomycete isolated from soil.</title>
        <authorList>
            <person name="Triningsih D.W."/>
            <person name="Harunari E."/>
            <person name="Igarashi Y."/>
        </authorList>
    </citation>
    <scope>NUCLEOTIDE SEQUENCE</scope>
    <source>
        <strain evidence="1">RD004123</strain>
    </source>
</reference>
<evidence type="ECO:0000313" key="1">
    <source>
        <dbReference type="EMBL" id="GLI00682.1"/>
    </source>
</evidence>